<dbReference type="AlphaFoldDB" id="A0A7W7FGX6"/>
<dbReference type="PANTHER" id="PTHR43798:SF5">
    <property type="entry name" value="MONOACYLGLYCEROL LIPASE ABHD6"/>
    <property type="match status" value="1"/>
</dbReference>
<dbReference type="Pfam" id="PF12697">
    <property type="entry name" value="Abhydrolase_6"/>
    <property type="match status" value="1"/>
</dbReference>
<protein>
    <submittedName>
        <fullName evidence="2">Pimeloyl-ACP methyl ester carboxylesterase</fullName>
    </submittedName>
</protein>
<feature type="domain" description="AB hydrolase-1" evidence="1">
    <location>
        <begin position="32"/>
        <end position="242"/>
    </location>
</feature>
<dbReference type="EMBL" id="JACHMD010000001">
    <property type="protein sequence ID" value="MBB4665826.1"/>
    <property type="molecule type" value="Genomic_DNA"/>
</dbReference>
<dbReference type="GO" id="GO:0047372">
    <property type="term" value="F:monoacylglycerol lipase activity"/>
    <property type="evidence" value="ECO:0007669"/>
    <property type="project" value="TreeGrafter"/>
</dbReference>
<comment type="caution">
    <text evidence="2">The sequence shown here is derived from an EMBL/GenBank/DDBJ whole genome shotgun (WGS) entry which is preliminary data.</text>
</comment>
<gene>
    <name evidence="2" type="ORF">BKA24_000535</name>
</gene>
<sequence length="257" mass="28089">MRSDHVTRELEVEGLAFRVIHSPAPSASRTYVLVHGIGVSHRYLRRLHAQLALDAEVISVDLPGFGGLPKPSGNPDVAGMARGLAALLDQLDPRDVAVVGHSMGSQWVIELAAQRPDLVSHVVAMGPVADDRHRTPLAQARALAVDTLGESPAVNWLVFTDYLRCGMRWYSAQLRHMLTYPIEDRARSLTRPLLVLRGQRDPIAGLAWCRRLRDAAQDALLVEVPRGRHVVQERAPRAVAAAIEAFVASRPSAGDAR</sequence>
<name>A0A7W7FGX6_9MICO</name>
<evidence type="ECO:0000313" key="2">
    <source>
        <dbReference type="EMBL" id="MBB4665826.1"/>
    </source>
</evidence>
<dbReference type="SUPFAM" id="SSF53474">
    <property type="entry name" value="alpha/beta-Hydrolases"/>
    <property type="match status" value="1"/>
</dbReference>
<dbReference type="InterPro" id="IPR029058">
    <property type="entry name" value="AB_hydrolase_fold"/>
</dbReference>
<evidence type="ECO:0000313" key="3">
    <source>
        <dbReference type="Proteomes" id="UP000573729"/>
    </source>
</evidence>
<keyword evidence="3" id="KW-1185">Reference proteome</keyword>
<dbReference type="GO" id="GO:0046464">
    <property type="term" value="P:acylglycerol catabolic process"/>
    <property type="evidence" value="ECO:0007669"/>
    <property type="project" value="TreeGrafter"/>
</dbReference>
<dbReference type="InterPro" id="IPR000073">
    <property type="entry name" value="AB_hydrolase_1"/>
</dbReference>
<organism evidence="2 3">
    <name type="scientific">Microbacterium marinum</name>
    <dbReference type="NCBI Taxonomy" id="421115"/>
    <lineage>
        <taxon>Bacteria</taxon>
        <taxon>Bacillati</taxon>
        <taxon>Actinomycetota</taxon>
        <taxon>Actinomycetes</taxon>
        <taxon>Micrococcales</taxon>
        <taxon>Microbacteriaceae</taxon>
        <taxon>Microbacterium</taxon>
    </lineage>
</organism>
<dbReference type="RefSeq" id="WP_343065884.1">
    <property type="nucleotide sequence ID" value="NZ_JACHMD010000001.1"/>
</dbReference>
<dbReference type="GO" id="GO:0016020">
    <property type="term" value="C:membrane"/>
    <property type="evidence" value="ECO:0007669"/>
    <property type="project" value="TreeGrafter"/>
</dbReference>
<dbReference type="InterPro" id="IPR050266">
    <property type="entry name" value="AB_hydrolase_sf"/>
</dbReference>
<evidence type="ECO:0000259" key="1">
    <source>
        <dbReference type="Pfam" id="PF12697"/>
    </source>
</evidence>
<dbReference type="Gene3D" id="3.40.50.1820">
    <property type="entry name" value="alpha/beta hydrolase"/>
    <property type="match status" value="1"/>
</dbReference>
<reference evidence="2 3" key="1">
    <citation type="submission" date="2020-08" db="EMBL/GenBank/DDBJ databases">
        <title>Sequencing the genomes of 1000 actinobacteria strains.</title>
        <authorList>
            <person name="Klenk H.-P."/>
        </authorList>
    </citation>
    <scope>NUCLEOTIDE SEQUENCE [LARGE SCALE GENOMIC DNA]</scope>
    <source>
        <strain evidence="2 3">DSM 24947</strain>
    </source>
</reference>
<dbReference type="PRINTS" id="PR00111">
    <property type="entry name" value="ABHYDROLASE"/>
</dbReference>
<dbReference type="Proteomes" id="UP000573729">
    <property type="component" value="Unassembled WGS sequence"/>
</dbReference>
<accession>A0A7W7FGX6</accession>
<dbReference type="PANTHER" id="PTHR43798">
    <property type="entry name" value="MONOACYLGLYCEROL LIPASE"/>
    <property type="match status" value="1"/>
</dbReference>
<proteinExistence type="predicted"/>